<evidence type="ECO:0000313" key="1">
    <source>
        <dbReference type="EMBL" id="NNJ33231.1"/>
    </source>
</evidence>
<name>A0ABX1W189_9FIRM</name>
<evidence type="ECO:0008006" key="3">
    <source>
        <dbReference type="Google" id="ProtNLM"/>
    </source>
</evidence>
<dbReference type="Gene3D" id="3.30.420.130">
    <property type="entry name" value="Dinitrogenase iron-molybdenum cofactor biosynthesis domain"/>
    <property type="match status" value="1"/>
</dbReference>
<protein>
    <recommendedName>
        <fullName evidence="3">Fe-only nitrogenase accessory protein AnfO</fullName>
    </recommendedName>
</protein>
<accession>A0ABX1W189</accession>
<reference evidence="1 2" key="1">
    <citation type="submission" date="2020-03" db="EMBL/GenBank/DDBJ databases">
        <title>Genome Sequence of industrial isolate, B5A.</title>
        <authorList>
            <person name="Sharma S."/>
            <person name="Patil P.B."/>
            <person name="Korpole S."/>
        </authorList>
    </citation>
    <scope>NUCLEOTIDE SEQUENCE [LARGE SCALE GENOMIC DNA]</scope>
    <source>
        <strain evidence="1 2">PI-S10-B5A</strain>
    </source>
</reference>
<proteinExistence type="predicted"/>
<gene>
    <name evidence="1" type="ORF">G9470_26105</name>
</gene>
<keyword evidence="2" id="KW-1185">Reference proteome</keyword>
<sequence>MEKIAVFSKDQELVPFQSCNRVEIFEKDGAQWKAVRTASFSPITGNTMEKLRRETQAIMTLAEDAKAVLCRELSGIPFSVFNQKGYCIFCSEKADQDTLDGMIKDIEESDEKRRRKEEMIQNAGPVETQTPGIYFLDLVQLQAECPEVSSKKALLPFLSNTPFLELQLVCAHIPPWLETADSYEKKVCNGNGKVHLTITRKQC</sequence>
<dbReference type="RefSeq" id="WP_170824247.1">
    <property type="nucleotide sequence ID" value="NZ_JAAOXG010000093.1"/>
</dbReference>
<dbReference type="Pfam" id="PF09582">
    <property type="entry name" value="AnfO_nitrog"/>
    <property type="match status" value="1"/>
</dbReference>
<organism evidence="1 2">
    <name type="scientific">Lacrimispora defluvii</name>
    <dbReference type="NCBI Taxonomy" id="2719233"/>
    <lineage>
        <taxon>Bacteria</taxon>
        <taxon>Bacillati</taxon>
        <taxon>Bacillota</taxon>
        <taxon>Clostridia</taxon>
        <taxon>Lachnospirales</taxon>
        <taxon>Lachnospiraceae</taxon>
        <taxon>Lacrimispora</taxon>
    </lineage>
</organism>
<comment type="caution">
    <text evidence="1">The sequence shown here is derived from an EMBL/GenBank/DDBJ whole genome shotgun (WGS) entry which is preliminary data.</text>
</comment>
<dbReference type="EMBL" id="JAAOXG010000093">
    <property type="protein sequence ID" value="NNJ33231.1"/>
    <property type="molecule type" value="Genomic_DNA"/>
</dbReference>
<dbReference type="Proteomes" id="UP000539052">
    <property type="component" value="Unassembled WGS sequence"/>
</dbReference>
<dbReference type="InterPro" id="IPR036105">
    <property type="entry name" value="DiNase_FeMo-co_biosyn_sf"/>
</dbReference>
<evidence type="ECO:0000313" key="2">
    <source>
        <dbReference type="Proteomes" id="UP000539052"/>
    </source>
</evidence>
<dbReference type="InterPro" id="IPR014287">
    <property type="entry name" value="Nase_Fe-Fe_AnfO"/>
</dbReference>